<feature type="domain" description="UvrD-like helicase C-terminal" evidence="12">
    <location>
        <begin position="289"/>
        <end position="564"/>
    </location>
</feature>
<dbReference type="InterPro" id="IPR000212">
    <property type="entry name" value="DNA_helicase_UvrD/REP"/>
</dbReference>
<dbReference type="InterPro" id="IPR014017">
    <property type="entry name" value="DNA_helicase_UvrD-like_C"/>
</dbReference>
<dbReference type="Pfam" id="PF00580">
    <property type="entry name" value="UvrD-helicase"/>
    <property type="match status" value="1"/>
</dbReference>
<organism evidence="13 14">
    <name type="scientific">Mycoplasmopsis gallopavonis</name>
    <dbReference type="NCBI Taxonomy" id="76629"/>
    <lineage>
        <taxon>Bacteria</taxon>
        <taxon>Bacillati</taxon>
        <taxon>Mycoplasmatota</taxon>
        <taxon>Mycoplasmoidales</taxon>
        <taxon>Metamycoplasmataceae</taxon>
        <taxon>Mycoplasmopsis</taxon>
    </lineage>
</organism>
<feature type="binding site" evidence="10">
    <location>
        <begin position="31"/>
        <end position="38"/>
    </location>
    <ligand>
        <name>ATP</name>
        <dbReference type="ChEBI" id="CHEBI:30616"/>
    </ligand>
</feature>
<accession>A0A449AZX1</accession>
<dbReference type="GO" id="GO:0005524">
    <property type="term" value="F:ATP binding"/>
    <property type="evidence" value="ECO:0007669"/>
    <property type="project" value="UniProtKB-UniRule"/>
</dbReference>
<evidence type="ECO:0000259" key="11">
    <source>
        <dbReference type="PROSITE" id="PS51198"/>
    </source>
</evidence>
<comment type="catalytic activity">
    <reaction evidence="9">
        <text>ATP + H2O = ADP + phosphate + H(+)</text>
        <dbReference type="Rhea" id="RHEA:13065"/>
        <dbReference type="ChEBI" id="CHEBI:15377"/>
        <dbReference type="ChEBI" id="CHEBI:15378"/>
        <dbReference type="ChEBI" id="CHEBI:30616"/>
        <dbReference type="ChEBI" id="CHEBI:43474"/>
        <dbReference type="ChEBI" id="CHEBI:456216"/>
        <dbReference type="EC" id="5.6.2.4"/>
    </reaction>
</comment>
<dbReference type="Gene3D" id="1.10.10.160">
    <property type="match status" value="1"/>
</dbReference>
<dbReference type="GO" id="GO:0016887">
    <property type="term" value="F:ATP hydrolysis activity"/>
    <property type="evidence" value="ECO:0007669"/>
    <property type="project" value="RHEA"/>
</dbReference>
<evidence type="ECO:0000259" key="12">
    <source>
        <dbReference type="PROSITE" id="PS51217"/>
    </source>
</evidence>
<dbReference type="Gene3D" id="3.40.50.300">
    <property type="entry name" value="P-loop containing nucleotide triphosphate hydrolases"/>
    <property type="match status" value="2"/>
</dbReference>
<dbReference type="AlphaFoldDB" id="A0A449AZX1"/>
<evidence type="ECO:0000256" key="8">
    <source>
        <dbReference type="ARBA" id="ARBA00034808"/>
    </source>
</evidence>
<evidence type="ECO:0000256" key="4">
    <source>
        <dbReference type="ARBA" id="ARBA00022806"/>
    </source>
</evidence>
<name>A0A449AZX1_9BACT</name>
<protein>
    <recommendedName>
        <fullName evidence="8">DNA 3'-5' helicase</fullName>
        <ecNumber evidence="8">5.6.2.4</ecNumber>
    </recommendedName>
</protein>
<dbReference type="Gene3D" id="1.10.486.10">
    <property type="entry name" value="PCRA, domain 4"/>
    <property type="match status" value="1"/>
</dbReference>
<dbReference type="GO" id="GO:0043138">
    <property type="term" value="F:3'-5' DNA helicase activity"/>
    <property type="evidence" value="ECO:0007669"/>
    <property type="project" value="UniProtKB-EC"/>
</dbReference>
<dbReference type="GO" id="GO:0005829">
    <property type="term" value="C:cytosol"/>
    <property type="evidence" value="ECO:0007669"/>
    <property type="project" value="TreeGrafter"/>
</dbReference>
<dbReference type="PROSITE" id="PS51198">
    <property type="entry name" value="UVRD_HELICASE_ATP_BIND"/>
    <property type="match status" value="1"/>
</dbReference>
<evidence type="ECO:0000256" key="6">
    <source>
        <dbReference type="ARBA" id="ARBA00023235"/>
    </source>
</evidence>
<evidence type="ECO:0000256" key="3">
    <source>
        <dbReference type="ARBA" id="ARBA00022801"/>
    </source>
</evidence>
<evidence type="ECO:0000256" key="7">
    <source>
        <dbReference type="ARBA" id="ARBA00034617"/>
    </source>
</evidence>
<dbReference type="SUPFAM" id="SSF52540">
    <property type="entry name" value="P-loop containing nucleoside triphosphate hydrolases"/>
    <property type="match status" value="1"/>
</dbReference>
<evidence type="ECO:0000313" key="14">
    <source>
        <dbReference type="Proteomes" id="UP000289862"/>
    </source>
</evidence>
<keyword evidence="13" id="KW-0614">Plasmid</keyword>
<sequence>MMLKKINLLADLNDKQKEAVEYFASPLRIIAGAGSGKTKVLTRKVAYLINDLGISPSQILGVTFTNKASNEMVERISQYVQPDIKINVYTFHSFCAKVLRKHINALGFRQNFLIIDEVDQRQILSEIYQNLEISVHEISYKNMIQYISWAKSFDLTQEEVATKLKDEASELIAKIYQEYLNQLAAKGSIDFDDLIIYTHLLFKQRPDIADEYRNQFSYILIDEFQDTSVKQYEIIKALVKEDTHLTIVGDPDQTIYNWRGADVNLILNFDKDFPNTKTIVLDTNYRSTQNILHAANLLIKHNQNRFHKDLITNNEPGEQIEFYHGFNVEAEARWVVQKINELKKQKNQLKNIAILYRSNYYSRPFEEALINEGINHKIFNGTKFFQRTEIKDAIAFLRVLENGQTVALERIINIPTRGIGTATLQKLTNYAKSKQKTLFNCLKENLKTLPISPKLIKESIYPFIKTIIQYRALLKQRRQKISVVLDNFLQEIGYYQHIEGNKNLRGSAVDNVKELINSITTWEAKNPTKSVEDYLNMVSLMSVSDEYDNIPNYVSLMTIHSAKGLEYDNIFLVGLSEGVFPSARALNQKDLIKNDEINPEEVANNLEEERRLAYVAVTRARKKLFISDARGTIIGTDISKKPSRFIDEMGIEKEKVILLESHDETPFNVDGNEEDIKTINKNIIVGDIISHVVFGEGEVIDVNTNEISVEFVKDKKVKTLNKYHPSIKVISK</sequence>
<keyword evidence="4 10" id="KW-0347">Helicase</keyword>
<gene>
    <name evidence="13" type="primary">pcrA</name>
    <name evidence="13" type="ORF">NCTC10186_00557</name>
</gene>
<comment type="similarity">
    <text evidence="1">Belongs to the helicase family. UvrD subfamily.</text>
</comment>
<feature type="domain" description="UvrD-like helicase ATP-binding" evidence="11">
    <location>
        <begin position="10"/>
        <end position="288"/>
    </location>
</feature>
<geneLocation type="plasmid" evidence="13 14">
    <name>2</name>
</geneLocation>
<dbReference type="EC" id="5.6.2.4" evidence="8"/>
<evidence type="ECO:0000256" key="2">
    <source>
        <dbReference type="ARBA" id="ARBA00022741"/>
    </source>
</evidence>
<dbReference type="CDD" id="cd18807">
    <property type="entry name" value="SF1_C_UvrD"/>
    <property type="match status" value="1"/>
</dbReference>
<dbReference type="Proteomes" id="UP000289862">
    <property type="component" value="Plasmid 2"/>
</dbReference>
<dbReference type="Pfam" id="PF13361">
    <property type="entry name" value="UvrD_C"/>
    <property type="match status" value="1"/>
</dbReference>
<keyword evidence="14" id="KW-1185">Reference proteome</keyword>
<dbReference type="PANTHER" id="PTHR11070">
    <property type="entry name" value="UVRD / RECB / PCRA DNA HELICASE FAMILY MEMBER"/>
    <property type="match status" value="1"/>
</dbReference>
<dbReference type="PROSITE" id="PS51217">
    <property type="entry name" value="UVRD_HELICASE_CTER"/>
    <property type="match status" value="1"/>
</dbReference>
<proteinExistence type="inferred from homology"/>
<evidence type="ECO:0000256" key="10">
    <source>
        <dbReference type="PROSITE-ProRule" id="PRU00560"/>
    </source>
</evidence>
<dbReference type="KEGG" id="mgal:NCTC10186_00557"/>
<evidence type="ECO:0000256" key="9">
    <source>
        <dbReference type="ARBA" id="ARBA00048988"/>
    </source>
</evidence>
<keyword evidence="2 10" id="KW-0547">Nucleotide-binding</keyword>
<evidence type="ECO:0000256" key="5">
    <source>
        <dbReference type="ARBA" id="ARBA00022840"/>
    </source>
</evidence>
<evidence type="ECO:0000256" key="1">
    <source>
        <dbReference type="ARBA" id="ARBA00009922"/>
    </source>
</evidence>
<evidence type="ECO:0000313" key="13">
    <source>
        <dbReference type="EMBL" id="VEU73068.1"/>
    </source>
</evidence>
<dbReference type="GO" id="GO:0033202">
    <property type="term" value="C:DNA helicase complex"/>
    <property type="evidence" value="ECO:0007669"/>
    <property type="project" value="TreeGrafter"/>
</dbReference>
<dbReference type="CDD" id="cd17932">
    <property type="entry name" value="DEXQc_UvrD"/>
    <property type="match status" value="1"/>
</dbReference>
<dbReference type="PANTHER" id="PTHR11070:SF48">
    <property type="entry name" value="ATP-DEPENDENT HELICASE_NUCLEASE SUBUNIT A"/>
    <property type="match status" value="1"/>
</dbReference>
<dbReference type="GO" id="GO:0000725">
    <property type="term" value="P:recombinational repair"/>
    <property type="evidence" value="ECO:0007669"/>
    <property type="project" value="TreeGrafter"/>
</dbReference>
<comment type="catalytic activity">
    <reaction evidence="7">
        <text>Couples ATP hydrolysis with the unwinding of duplex DNA by translocating in the 3'-5' direction.</text>
        <dbReference type="EC" id="5.6.2.4"/>
    </reaction>
</comment>
<reference evidence="13 14" key="1">
    <citation type="submission" date="2019-01" db="EMBL/GenBank/DDBJ databases">
        <authorList>
            <consortium name="Pathogen Informatics"/>
        </authorList>
    </citation>
    <scope>NUCLEOTIDE SEQUENCE [LARGE SCALE GENOMIC DNA]</scope>
    <source>
        <strain evidence="13 14">NCTC10186</strain>
        <plasmid evidence="14">2</plasmid>
    </source>
</reference>
<keyword evidence="3 10" id="KW-0378">Hydrolase</keyword>
<dbReference type="EMBL" id="LR215032">
    <property type="protein sequence ID" value="VEU73068.1"/>
    <property type="molecule type" value="Genomic_DNA"/>
</dbReference>
<keyword evidence="6" id="KW-0413">Isomerase</keyword>
<dbReference type="InterPro" id="IPR027417">
    <property type="entry name" value="P-loop_NTPase"/>
</dbReference>
<keyword evidence="5 10" id="KW-0067">ATP-binding</keyword>
<dbReference type="InterPro" id="IPR013986">
    <property type="entry name" value="DExx_box_DNA_helicase_dom_sf"/>
</dbReference>
<dbReference type="InterPro" id="IPR014016">
    <property type="entry name" value="UvrD-like_ATP-bd"/>
</dbReference>
<dbReference type="GO" id="GO:0003677">
    <property type="term" value="F:DNA binding"/>
    <property type="evidence" value="ECO:0007669"/>
    <property type="project" value="InterPro"/>
</dbReference>